<dbReference type="EMBL" id="CP001857">
    <property type="protein sequence ID" value="ADB57813.1"/>
    <property type="molecule type" value="Genomic_DNA"/>
</dbReference>
<evidence type="ECO:0000313" key="1">
    <source>
        <dbReference type="EMBL" id="ADB57813.1"/>
    </source>
</evidence>
<keyword evidence="2" id="KW-1185">Reference proteome</keyword>
<accession>D2RHN8</accession>
<dbReference type="AlphaFoldDB" id="D2RHN8"/>
<evidence type="ECO:0000313" key="2">
    <source>
        <dbReference type="Proteomes" id="UP000001901"/>
    </source>
</evidence>
<name>D2RHN8_ARCPA</name>
<reference evidence="1 2" key="1">
    <citation type="journal article" date="2010" name="Stand. Genomic Sci.">
        <title>Complete genome sequence of Archaeoglobus profundus type strain (AV18).</title>
        <authorList>
            <person name="von Jan M."/>
            <person name="Lapidus A."/>
            <person name="Del Rio T.G."/>
            <person name="Copeland A."/>
            <person name="Tice H."/>
            <person name="Cheng J.F."/>
            <person name="Lucas S."/>
            <person name="Chen F."/>
            <person name="Nolan M."/>
            <person name="Goodwin L."/>
            <person name="Han C."/>
            <person name="Pitluck S."/>
            <person name="Liolios K."/>
            <person name="Ivanova N."/>
            <person name="Mavromatis K."/>
            <person name="Ovchinnikova G."/>
            <person name="Chertkov O."/>
            <person name="Pati A."/>
            <person name="Chen A."/>
            <person name="Palaniappan K."/>
            <person name="Land M."/>
            <person name="Hauser L."/>
            <person name="Chang Y.J."/>
            <person name="Jeffries C.D."/>
            <person name="Saunders E."/>
            <person name="Brettin T."/>
            <person name="Detter J.C."/>
            <person name="Chain P."/>
            <person name="Eichinger K."/>
            <person name="Huber H."/>
            <person name="Spring S."/>
            <person name="Rohde M."/>
            <person name="Goker M."/>
            <person name="Wirth R."/>
            <person name="Woyke T."/>
            <person name="Bristow J."/>
            <person name="Eisen J.A."/>
            <person name="Markowitz V."/>
            <person name="Hugenholtz P."/>
            <person name="Kyrpides N.C."/>
            <person name="Klenk H.P."/>
        </authorList>
    </citation>
    <scope>NUCLEOTIDE SEQUENCE [LARGE SCALE GENOMIC DNA]</scope>
    <source>
        <strain evidence="2">DSM 5631 / JCM 9629 / NBRC 100127 / Av18</strain>
    </source>
</reference>
<dbReference type="KEGG" id="apo:Arcpr_0750"/>
<gene>
    <name evidence="1" type="ordered locus">Arcpr_0750</name>
</gene>
<dbReference type="Proteomes" id="UP000001901">
    <property type="component" value="Chromosome"/>
</dbReference>
<sequence>MVKRKIYYLVRKIHTWTLKSNAVSVPSAVRGMHTQRLAIKQVLNNVILLEKEGEEVFVSIEKTTKSSKVKGRYGLEIDERGIRVIF</sequence>
<dbReference type="PaxDb" id="572546-Arcpr_0750"/>
<organism evidence="1 2">
    <name type="scientific">Archaeoglobus profundus (strain DSM 5631 / JCM 9629 / NBRC 100127 / Av18)</name>
    <dbReference type="NCBI Taxonomy" id="572546"/>
    <lineage>
        <taxon>Archaea</taxon>
        <taxon>Methanobacteriati</taxon>
        <taxon>Methanobacteriota</taxon>
        <taxon>Archaeoglobi</taxon>
        <taxon>Archaeoglobales</taxon>
        <taxon>Archaeoglobaceae</taxon>
        <taxon>Archaeoglobus</taxon>
    </lineage>
</organism>
<dbReference type="HOGENOM" id="CLU_2490249_0_0_2"/>
<protein>
    <submittedName>
        <fullName evidence="1">Uncharacterized protein</fullName>
    </submittedName>
</protein>
<proteinExistence type="predicted"/>